<sequence length="129" mass="14964">IQKREAKREEEITTAERATRVGNRDGHSHERDKEKERSSDRDRDRNREQVQDHTREGGSTHCNDVVHRGDQLVYLLAFWKSRARNGTDLLQLLDSLLQPSSREGQNSPIRPLQPHLSLSLMAQCKTRAR</sequence>
<evidence type="ECO:0000313" key="2">
    <source>
        <dbReference type="EMBL" id="MQM09107.1"/>
    </source>
</evidence>
<feature type="compositionally biased region" description="Basic and acidic residues" evidence="1">
    <location>
        <begin position="1"/>
        <end position="11"/>
    </location>
</feature>
<protein>
    <submittedName>
        <fullName evidence="2">Uncharacterized protein</fullName>
    </submittedName>
</protein>
<name>A0A843WMT0_COLES</name>
<proteinExistence type="predicted"/>
<evidence type="ECO:0000256" key="1">
    <source>
        <dbReference type="SAM" id="MobiDB-lite"/>
    </source>
</evidence>
<reference evidence="2" key="1">
    <citation type="submission" date="2017-07" db="EMBL/GenBank/DDBJ databases">
        <title>Taro Niue Genome Assembly and Annotation.</title>
        <authorList>
            <person name="Atibalentja N."/>
            <person name="Keating K."/>
            <person name="Fields C.J."/>
        </authorList>
    </citation>
    <scope>NUCLEOTIDE SEQUENCE</scope>
    <source>
        <strain evidence="2">Niue_2</strain>
        <tissue evidence="2">Leaf</tissue>
    </source>
</reference>
<feature type="non-terminal residue" evidence="2">
    <location>
        <position position="1"/>
    </location>
</feature>
<feature type="compositionally biased region" description="Basic and acidic residues" evidence="1">
    <location>
        <begin position="17"/>
        <end position="64"/>
    </location>
</feature>
<dbReference type="Proteomes" id="UP000652761">
    <property type="component" value="Unassembled WGS sequence"/>
</dbReference>
<gene>
    <name evidence="2" type="ORF">Taro_041972</name>
</gene>
<organism evidence="2 3">
    <name type="scientific">Colocasia esculenta</name>
    <name type="common">Wild taro</name>
    <name type="synonym">Arum esculentum</name>
    <dbReference type="NCBI Taxonomy" id="4460"/>
    <lineage>
        <taxon>Eukaryota</taxon>
        <taxon>Viridiplantae</taxon>
        <taxon>Streptophyta</taxon>
        <taxon>Embryophyta</taxon>
        <taxon>Tracheophyta</taxon>
        <taxon>Spermatophyta</taxon>
        <taxon>Magnoliopsida</taxon>
        <taxon>Liliopsida</taxon>
        <taxon>Araceae</taxon>
        <taxon>Aroideae</taxon>
        <taxon>Colocasieae</taxon>
        <taxon>Colocasia</taxon>
    </lineage>
</organism>
<dbReference type="AlphaFoldDB" id="A0A843WMT0"/>
<comment type="caution">
    <text evidence="2">The sequence shown here is derived from an EMBL/GenBank/DDBJ whole genome shotgun (WGS) entry which is preliminary data.</text>
</comment>
<accession>A0A843WMT0</accession>
<feature type="region of interest" description="Disordered" evidence="1">
    <location>
        <begin position="1"/>
        <end position="64"/>
    </location>
</feature>
<keyword evidence="3" id="KW-1185">Reference proteome</keyword>
<evidence type="ECO:0000313" key="3">
    <source>
        <dbReference type="Proteomes" id="UP000652761"/>
    </source>
</evidence>
<dbReference type="EMBL" id="NMUH01004292">
    <property type="protein sequence ID" value="MQM09107.1"/>
    <property type="molecule type" value="Genomic_DNA"/>
</dbReference>